<accession>A0A0D3BQC1</accession>
<evidence type="ECO:0000313" key="1">
    <source>
        <dbReference type="EnsemblPlants" id="Bo4g025490.1"/>
    </source>
</evidence>
<dbReference type="Gramene" id="Bo4g025490.1">
    <property type="protein sequence ID" value="Bo4g025490.1"/>
    <property type="gene ID" value="Bo4g025490"/>
</dbReference>
<dbReference type="Proteomes" id="UP000032141">
    <property type="component" value="Chromosome C4"/>
</dbReference>
<organism evidence="1 2">
    <name type="scientific">Brassica oleracea var. oleracea</name>
    <dbReference type="NCBI Taxonomy" id="109376"/>
    <lineage>
        <taxon>Eukaryota</taxon>
        <taxon>Viridiplantae</taxon>
        <taxon>Streptophyta</taxon>
        <taxon>Embryophyta</taxon>
        <taxon>Tracheophyta</taxon>
        <taxon>Spermatophyta</taxon>
        <taxon>Magnoliopsida</taxon>
        <taxon>eudicotyledons</taxon>
        <taxon>Gunneridae</taxon>
        <taxon>Pentapetalae</taxon>
        <taxon>rosids</taxon>
        <taxon>malvids</taxon>
        <taxon>Brassicales</taxon>
        <taxon>Brassicaceae</taxon>
        <taxon>Brassiceae</taxon>
        <taxon>Brassica</taxon>
    </lineage>
</organism>
<sequence length="59" mass="6847">MMSRPTNIPLQPWEMALFAETVRKSSVRQYLPMRVLPSRLSGLLMIRQLSLARYASLKL</sequence>
<dbReference type="AlphaFoldDB" id="A0A0D3BQC1"/>
<evidence type="ECO:0000313" key="2">
    <source>
        <dbReference type="Proteomes" id="UP000032141"/>
    </source>
</evidence>
<reference evidence="1" key="2">
    <citation type="submission" date="2015-03" db="UniProtKB">
        <authorList>
            <consortium name="EnsemblPlants"/>
        </authorList>
    </citation>
    <scope>IDENTIFICATION</scope>
</reference>
<dbReference type="EnsemblPlants" id="Bo4g025490.1">
    <property type="protein sequence ID" value="Bo4g025490.1"/>
    <property type="gene ID" value="Bo4g025490"/>
</dbReference>
<name>A0A0D3BQC1_BRAOL</name>
<keyword evidence="2" id="KW-1185">Reference proteome</keyword>
<reference evidence="1 2" key="1">
    <citation type="journal article" date="2014" name="Genome Biol.">
        <title>Transcriptome and methylome profiling reveals relics of genome dominance in the mesopolyploid Brassica oleracea.</title>
        <authorList>
            <person name="Parkin I.A."/>
            <person name="Koh C."/>
            <person name="Tang H."/>
            <person name="Robinson S.J."/>
            <person name="Kagale S."/>
            <person name="Clarke W.E."/>
            <person name="Town C.D."/>
            <person name="Nixon J."/>
            <person name="Krishnakumar V."/>
            <person name="Bidwell S.L."/>
            <person name="Denoeud F."/>
            <person name="Belcram H."/>
            <person name="Links M.G."/>
            <person name="Just J."/>
            <person name="Clarke C."/>
            <person name="Bender T."/>
            <person name="Huebert T."/>
            <person name="Mason A.S."/>
            <person name="Pires J.C."/>
            <person name="Barker G."/>
            <person name="Moore J."/>
            <person name="Walley P.G."/>
            <person name="Manoli S."/>
            <person name="Batley J."/>
            <person name="Edwards D."/>
            <person name="Nelson M.N."/>
            <person name="Wang X."/>
            <person name="Paterson A.H."/>
            <person name="King G."/>
            <person name="Bancroft I."/>
            <person name="Chalhoub B."/>
            <person name="Sharpe A.G."/>
        </authorList>
    </citation>
    <scope>NUCLEOTIDE SEQUENCE</scope>
    <source>
        <strain evidence="1 2">cv. TO1000</strain>
    </source>
</reference>
<dbReference type="OMA" id="QPWEMAL"/>
<proteinExistence type="predicted"/>
<dbReference type="HOGENOM" id="CLU_2964027_0_0_1"/>
<protein>
    <submittedName>
        <fullName evidence="1">Uncharacterized protein</fullName>
    </submittedName>
</protein>